<organism evidence="1 2">
    <name type="scientific">Luteolibacter rhizosphaerae</name>
    <dbReference type="NCBI Taxonomy" id="2989719"/>
    <lineage>
        <taxon>Bacteria</taxon>
        <taxon>Pseudomonadati</taxon>
        <taxon>Verrucomicrobiota</taxon>
        <taxon>Verrucomicrobiia</taxon>
        <taxon>Verrucomicrobiales</taxon>
        <taxon>Verrucomicrobiaceae</taxon>
        <taxon>Luteolibacter</taxon>
    </lineage>
</organism>
<dbReference type="Gene3D" id="1.20.120.1490">
    <property type="match status" value="1"/>
</dbReference>
<gene>
    <name evidence="1" type="ORF">OJ996_09810</name>
</gene>
<dbReference type="InterPro" id="IPR025961">
    <property type="entry name" value="Metal_resist"/>
</dbReference>
<dbReference type="Pfam" id="PF13801">
    <property type="entry name" value="Metal_resist"/>
    <property type="match status" value="1"/>
</dbReference>
<reference evidence="1" key="1">
    <citation type="submission" date="2022-10" db="EMBL/GenBank/DDBJ databases">
        <title>Luteolibacter sp. GHJ8, whole genome shotgun sequencing project.</title>
        <authorList>
            <person name="Zhao G."/>
            <person name="Shen L."/>
        </authorList>
    </citation>
    <scope>NUCLEOTIDE SEQUENCE</scope>
    <source>
        <strain evidence="1">GHJ8</strain>
    </source>
</reference>
<evidence type="ECO:0000313" key="2">
    <source>
        <dbReference type="Proteomes" id="UP001165653"/>
    </source>
</evidence>
<accession>A0ABT3G211</accession>
<name>A0ABT3G211_9BACT</name>
<dbReference type="RefSeq" id="WP_264513370.1">
    <property type="nucleotide sequence ID" value="NZ_JAPDDR010000004.1"/>
</dbReference>
<proteinExistence type="predicted"/>
<dbReference type="Proteomes" id="UP001165653">
    <property type="component" value="Unassembled WGS sequence"/>
</dbReference>
<protein>
    <submittedName>
        <fullName evidence="1">Periplasmic heavy metal sensor</fullName>
    </submittedName>
</protein>
<sequence>MSMGRARFLWVAVTVLLAAGTSLLVLRLVDHPEHDKRHHGHGSHSEADFHAWMHEQLSLTPAQHDALEPVETAFEKERLDLRNEISAAGRALADAVRQGKAESPEVEAALKRLNAAQAELQRATLDHFFAMKEHLDPAQAEKLLQWTHDSILPD</sequence>
<comment type="caution">
    <text evidence="1">The sequence shown here is derived from an EMBL/GenBank/DDBJ whole genome shotgun (WGS) entry which is preliminary data.</text>
</comment>
<keyword evidence="2" id="KW-1185">Reference proteome</keyword>
<dbReference type="EMBL" id="JAPDDR010000004">
    <property type="protein sequence ID" value="MCW1913870.1"/>
    <property type="molecule type" value="Genomic_DNA"/>
</dbReference>
<evidence type="ECO:0000313" key="1">
    <source>
        <dbReference type="EMBL" id="MCW1913870.1"/>
    </source>
</evidence>